<dbReference type="Pfam" id="PF03796">
    <property type="entry name" value="DnaB_C"/>
    <property type="match status" value="1"/>
</dbReference>
<evidence type="ECO:0000256" key="11">
    <source>
        <dbReference type="ARBA" id="ARBA00023235"/>
    </source>
</evidence>
<name>A0A9W6J4H3_9HYPH</name>
<keyword evidence="7 17" id="KW-0347">Helicase</keyword>
<keyword evidence="11" id="KW-0413">Isomerase</keyword>
<dbReference type="EC" id="5.6.2.3" evidence="12"/>
<dbReference type="InterPro" id="IPR027417">
    <property type="entry name" value="P-loop_NTPase"/>
</dbReference>
<dbReference type="SUPFAM" id="SSF52540">
    <property type="entry name" value="P-loop containing nucleoside triphosphate hydrolases"/>
    <property type="match status" value="1"/>
</dbReference>
<evidence type="ECO:0000256" key="6">
    <source>
        <dbReference type="ARBA" id="ARBA00022801"/>
    </source>
</evidence>
<dbReference type="InterPro" id="IPR003593">
    <property type="entry name" value="AAA+_ATPase"/>
</dbReference>
<comment type="similarity">
    <text evidence="1">Belongs to the helicase family. DnaB subfamily.</text>
</comment>
<accession>A0A9W6J4H3</accession>
<reference evidence="17" key="2">
    <citation type="submission" date="2023-01" db="EMBL/GenBank/DDBJ databases">
        <authorList>
            <person name="Sun Q."/>
            <person name="Evtushenko L."/>
        </authorList>
    </citation>
    <scope>NUCLEOTIDE SEQUENCE</scope>
    <source>
        <strain evidence="17">VKM B-2347</strain>
    </source>
</reference>
<dbReference type="GO" id="GO:0006281">
    <property type="term" value="P:DNA repair"/>
    <property type="evidence" value="ECO:0007669"/>
    <property type="project" value="UniProtKB-KW"/>
</dbReference>
<evidence type="ECO:0000259" key="16">
    <source>
        <dbReference type="PROSITE" id="PS51199"/>
    </source>
</evidence>
<evidence type="ECO:0000313" key="18">
    <source>
        <dbReference type="Proteomes" id="UP001143372"/>
    </source>
</evidence>
<evidence type="ECO:0000256" key="5">
    <source>
        <dbReference type="ARBA" id="ARBA00022763"/>
    </source>
</evidence>
<keyword evidence="10" id="KW-0234">DNA repair</keyword>
<comment type="caution">
    <text evidence="17">The sequence shown here is derived from an EMBL/GenBank/DDBJ whole genome shotgun (WGS) entry which is preliminary data.</text>
</comment>
<dbReference type="InterPro" id="IPR020588">
    <property type="entry name" value="RecA_ATP-bd"/>
</dbReference>
<dbReference type="InterPro" id="IPR016136">
    <property type="entry name" value="DNA_helicase_N/primase_C"/>
</dbReference>
<keyword evidence="5" id="KW-0227">DNA damage</keyword>
<evidence type="ECO:0000256" key="1">
    <source>
        <dbReference type="ARBA" id="ARBA00008428"/>
    </source>
</evidence>
<dbReference type="InterPro" id="IPR036185">
    <property type="entry name" value="DNA_heli_DnaB-like_N_sf"/>
</dbReference>
<evidence type="ECO:0000256" key="4">
    <source>
        <dbReference type="ARBA" id="ARBA00022741"/>
    </source>
</evidence>
<evidence type="ECO:0000256" key="13">
    <source>
        <dbReference type="ARBA" id="ARBA00048954"/>
    </source>
</evidence>
<evidence type="ECO:0000256" key="8">
    <source>
        <dbReference type="ARBA" id="ARBA00022840"/>
    </source>
</evidence>
<sequence length="497" mass="54342">MLDSPRLDEDRFAPFPEDDVDFAQPDDGLNPRSIEMEQALLGACLQDPNALDRIAGKIDEDDFFEEAHRVIYAAMRKRRDAGGLIDIRLVALALGSVAEADLGGMSVHQYVARLATEATTTFNAPDYAKGLRDLADRRRSICAAQTLIEEAKRGALDPRVIVEAAISELDAIAVAREPATERQVSIGEAVDAAYDNMIEVQAGRAKPGITTGVRDLDRVLGGGMRSGEVFILAGRPGMGKTTVAMSTLIAAARNGNGCYFASLEMNDVQLGERALSAMAFHRGRLIPYTMIRAGKLSPEEVEVLGDTRGAFRDLPMRIEQKAGLTIQQIAARARLVANRFASQGRKLDLLVIDHLGLVKPSSRYSGDRYSEVTELSGTLKALGKELDVAMLVLCQLNRQVEARTDKRPQLSDLRESGAIEQDADAVIFAYREAYYHEQKKPPEEGTEERVAHFERLEQIQNEIELIVAKQRMGKTGPVKAFCSVACNVVTDAARGLS</sequence>
<dbReference type="GO" id="GO:0043139">
    <property type="term" value="F:5'-3' DNA helicase activity"/>
    <property type="evidence" value="ECO:0007669"/>
    <property type="project" value="UniProtKB-EC"/>
</dbReference>
<evidence type="ECO:0000313" key="17">
    <source>
        <dbReference type="EMBL" id="GLK69199.1"/>
    </source>
</evidence>
<dbReference type="EMBL" id="BSFI01000021">
    <property type="protein sequence ID" value="GLK69199.1"/>
    <property type="molecule type" value="Genomic_DNA"/>
</dbReference>
<keyword evidence="6" id="KW-0378">Hydrolase</keyword>
<proteinExistence type="inferred from homology"/>
<dbReference type="PROSITE" id="PS50162">
    <property type="entry name" value="RECA_2"/>
    <property type="match status" value="1"/>
</dbReference>
<reference evidence="17" key="1">
    <citation type="journal article" date="2014" name="Int. J. Syst. Evol. Microbiol.">
        <title>Complete genome sequence of Corynebacterium casei LMG S-19264T (=DSM 44701T), isolated from a smear-ripened cheese.</title>
        <authorList>
            <consortium name="US DOE Joint Genome Institute (JGI-PGF)"/>
            <person name="Walter F."/>
            <person name="Albersmeier A."/>
            <person name="Kalinowski J."/>
            <person name="Ruckert C."/>
        </authorList>
    </citation>
    <scope>NUCLEOTIDE SEQUENCE</scope>
    <source>
        <strain evidence="17">VKM B-2347</strain>
    </source>
</reference>
<dbReference type="PROSITE" id="PS51199">
    <property type="entry name" value="SF4_HELICASE"/>
    <property type="match status" value="1"/>
</dbReference>
<feature type="region of interest" description="Disordered" evidence="14">
    <location>
        <begin position="1"/>
        <end position="28"/>
    </location>
</feature>
<dbReference type="Proteomes" id="UP001143372">
    <property type="component" value="Unassembled WGS sequence"/>
</dbReference>
<dbReference type="GO" id="GO:0016787">
    <property type="term" value="F:hydrolase activity"/>
    <property type="evidence" value="ECO:0007669"/>
    <property type="project" value="UniProtKB-KW"/>
</dbReference>
<dbReference type="SMART" id="SM00382">
    <property type="entry name" value="AAA"/>
    <property type="match status" value="1"/>
</dbReference>
<dbReference type="PANTHER" id="PTHR30153:SF2">
    <property type="entry name" value="REPLICATIVE DNA HELICASE"/>
    <property type="match status" value="1"/>
</dbReference>
<dbReference type="Gene3D" id="1.10.860.10">
    <property type="entry name" value="DNAb Helicase, Chain A"/>
    <property type="match status" value="1"/>
</dbReference>
<keyword evidence="8" id="KW-0067">ATP-binding</keyword>
<keyword evidence="9" id="KW-0238">DNA-binding</keyword>
<dbReference type="SUPFAM" id="SSF48024">
    <property type="entry name" value="N-terminal domain of DnaB helicase"/>
    <property type="match status" value="1"/>
</dbReference>
<dbReference type="PANTHER" id="PTHR30153">
    <property type="entry name" value="REPLICATIVE DNA HELICASE DNAB"/>
    <property type="match status" value="1"/>
</dbReference>
<keyword evidence="3" id="KW-0235">DNA replication</keyword>
<keyword evidence="2" id="KW-0639">Primosome</keyword>
<gene>
    <name evidence="17" type="ORF">GCM10008179_28370</name>
</gene>
<evidence type="ECO:0000256" key="12">
    <source>
        <dbReference type="ARBA" id="ARBA00044969"/>
    </source>
</evidence>
<evidence type="ECO:0000256" key="3">
    <source>
        <dbReference type="ARBA" id="ARBA00022705"/>
    </source>
</evidence>
<dbReference type="GO" id="GO:0005829">
    <property type="term" value="C:cytosol"/>
    <property type="evidence" value="ECO:0007669"/>
    <property type="project" value="TreeGrafter"/>
</dbReference>
<evidence type="ECO:0000256" key="7">
    <source>
        <dbReference type="ARBA" id="ARBA00022806"/>
    </source>
</evidence>
<dbReference type="GO" id="GO:1990077">
    <property type="term" value="C:primosome complex"/>
    <property type="evidence" value="ECO:0007669"/>
    <property type="project" value="UniProtKB-KW"/>
</dbReference>
<evidence type="ECO:0000259" key="15">
    <source>
        <dbReference type="PROSITE" id="PS50162"/>
    </source>
</evidence>
<evidence type="ECO:0000256" key="2">
    <source>
        <dbReference type="ARBA" id="ARBA00022515"/>
    </source>
</evidence>
<comment type="catalytic activity">
    <reaction evidence="13">
        <text>ATP + H2O = ADP + phosphate + H(+)</text>
        <dbReference type="Rhea" id="RHEA:13065"/>
        <dbReference type="ChEBI" id="CHEBI:15377"/>
        <dbReference type="ChEBI" id="CHEBI:15378"/>
        <dbReference type="ChEBI" id="CHEBI:30616"/>
        <dbReference type="ChEBI" id="CHEBI:43474"/>
        <dbReference type="ChEBI" id="CHEBI:456216"/>
        <dbReference type="EC" id="5.6.2.3"/>
    </reaction>
</comment>
<dbReference type="GO" id="GO:0005524">
    <property type="term" value="F:ATP binding"/>
    <property type="evidence" value="ECO:0007669"/>
    <property type="project" value="UniProtKB-KW"/>
</dbReference>
<dbReference type="GO" id="GO:0006269">
    <property type="term" value="P:DNA replication, synthesis of primer"/>
    <property type="evidence" value="ECO:0007669"/>
    <property type="project" value="UniProtKB-KW"/>
</dbReference>
<feature type="domain" description="SF4 helicase" evidence="16">
    <location>
        <begin position="202"/>
        <end position="497"/>
    </location>
</feature>
<feature type="compositionally biased region" description="Basic and acidic residues" evidence="14">
    <location>
        <begin position="1"/>
        <end position="12"/>
    </location>
</feature>
<keyword evidence="4" id="KW-0547">Nucleotide-binding</keyword>
<protein>
    <recommendedName>
        <fullName evidence="12">DNA 5'-3' helicase</fullName>
        <ecNumber evidence="12">5.6.2.3</ecNumber>
    </recommendedName>
</protein>
<dbReference type="RefSeq" id="WP_271169432.1">
    <property type="nucleotide sequence ID" value="NZ_BSFI01000021.1"/>
</dbReference>
<dbReference type="InterPro" id="IPR007694">
    <property type="entry name" value="DNA_helicase_DnaB-like_C"/>
</dbReference>
<evidence type="ECO:0000256" key="10">
    <source>
        <dbReference type="ARBA" id="ARBA00023204"/>
    </source>
</evidence>
<dbReference type="InterPro" id="IPR007693">
    <property type="entry name" value="DNA_helicase_DnaB-like_N"/>
</dbReference>
<dbReference type="Pfam" id="PF00772">
    <property type="entry name" value="DnaB"/>
    <property type="match status" value="1"/>
</dbReference>
<evidence type="ECO:0000256" key="9">
    <source>
        <dbReference type="ARBA" id="ARBA00023125"/>
    </source>
</evidence>
<dbReference type="AlphaFoldDB" id="A0A9W6J4H3"/>
<dbReference type="GO" id="GO:0140664">
    <property type="term" value="F:ATP-dependent DNA damage sensor activity"/>
    <property type="evidence" value="ECO:0007669"/>
    <property type="project" value="InterPro"/>
</dbReference>
<dbReference type="Gene3D" id="3.40.50.300">
    <property type="entry name" value="P-loop containing nucleotide triphosphate hydrolases"/>
    <property type="match status" value="1"/>
</dbReference>
<evidence type="ECO:0000256" key="14">
    <source>
        <dbReference type="SAM" id="MobiDB-lite"/>
    </source>
</evidence>
<feature type="domain" description="RecA family profile 1" evidence="15">
    <location>
        <begin position="205"/>
        <end position="396"/>
    </location>
</feature>
<organism evidence="17 18">
    <name type="scientific">Hansschlegelia plantiphila</name>
    <dbReference type="NCBI Taxonomy" id="374655"/>
    <lineage>
        <taxon>Bacteria</taxon>
        <taxon>Pseudomonadati</taxon>
        <taxon>Pseudomonadota</taxon>
        <taxon>Alphaproteobacteria</taxon>
        <taxon>Hyphomicrobiales</taxon>
        <taxon>Methylopilaceae</taxon>
        <taxon>Hansschlegelia</taxon>
    </lineage>
</organism>
<keyword evidence="18" id="KW-1185">Reference proteome</keyword>
<dbReference type="GO" id="GO:0003677">
    <property type="term" value="F:DNA binding"/>
    <property type="evidence" value="ECO:0007669"/>
    <property type="project" value="UniProtKB-KW"/>
</dbReference>